<proteinExistence type="predicted"/>
<gene>
    <name evidence="2" type="ORF">KIN20_017056</name>
</gene>
<organism evidence="2 3">
    <name type="scientific">Parelaphostrongylus tenuis</name>
    <name type="common">Meningeal worm</name>
    <dbReference type="NCBI Taxonomy" id="148309"/>
    <lineage>
        <taxon>Eukaryota</taxon>
        <taxon>Metazoa</taxon>
        <taxon>Ecdysozoa</taxon>
        <taxon>Nematoda</taxon>
        <taxon>Chromadorea</taxon>
        <taxon>Rhabditida</taxon>
        <taxon>Rhabditina</taxon>
        <taxon>Rhabditomorpha</taxon>
        <taxon>Strongyloidea</taxon>
        <taxon>Metastrongylidae</taxon>
        <taxon>Parelaphostrongylus</taxon>
    </lineage>
</organism>
<protein>
    <recommendedName>
        <fullName evidence="4">Secreted protein</fullName>
    </recommendedName>
</protein>
<evidence type="ECO:0000313" key="2">
    <source>
        <dbReference type="EMBL" id="KAJ1358587.1"/>
    </source>
</evidence>
<dbReference type="EMBL" id="JAHQIW010003407">
    <property type="protein sequence ID" value="KAJ1358587.1"/>
    <property type="molecule type" value="Genomic_DNA"/>
</dbReference>
<comment type="caution">
    <text evidence="2">The sequence shown here is derived from an EMBL/GenBank/DDBJ whole genome shotgun (WGS) entry which is preliminary data.</text>
</comment>
<evidence type="ECO:0008006" key="4">
    <source>
        <dbReference type="Google" id="ProtNLM"/>
    </source>
</evidence>
<feature type="chain" id="PRO_5042110324" description="Secreted protein" evidence="1">
    <location>
        <begin position="22"/>
        <end position="77"/>
    </location>
</feature>
<sequence>MASLSTGPLMTLMLIITEVLGCGVMPSGQGSVHHWAVPISGRKNQPEVWFEVTRYEALSFPVHFRAFATDLKRLVFN</sequence>
<evidence type="ECO:0000313" key="3">
    <source>
        <dbReference type="Proteomes" id="UP001196413"/>
    </source>
</evidence>
<dbReference type="AlphaFoldDB" id="A0AAD5QQD8"/>
<dbReference type="Proteomes" id="UP001196413">
    <property type="component" value="Unassembled WGS sequence"/>
</dbReference>
<evidence type="ECO:0000256" key="1">
    <source>
        <dbReference type="SAM" id="SignalP"/>
    </source>
</evidence>
<reference evidence="2" key="1">
    <citation type="submission" date="2021-06" db="EMBL/GenBank/DDBJ databases">
        <title>Parelaphostrongylus tenuis whole genome reference sequence.</title>
        <authorList>
            <person name="Garwood T.J."/>
            <person name="Larsen P.A."/>
            <person name="Fountain-Jones N.M."/>
            <person name="Garbe J.R."/>
            <person name="Macchietto M.G."/>
            <person name="Kania S.A."/>
            <person name="Gerhold R.W."/>
            <person name="Richards J.E."/>
            <person name="Wolf T.M."/>
        </authorList>
    </citation>
    <scope>NUCLEOTIDE SEQUENCE</scope>
    <source>
        <strain evidence="2">MNPRO001-30</strain>
        <tissue evidence="2">Meninges</tissue>
    </source>
</reference>
<feature type="signal peptide" evidence="1">
    <location>
        <begin position="1"/>
        <end position="21"/>
    </location>
</feature>
<keyword evidence="1" id="KW-0732">Signal</keyword>
<keyword evidence="3" id="KW-1185">Reference proteome</keyword>
<accession>A0AAD5QQD8</accession>
<name>A0AAD5QQD8_PARTN</name>